<dbReference type="Pfam" id="PF05773">
    <property type="entry name" value="RWD"/>
    <property type="match status" value="1"/>
</dbReference>
<dbReference type="PANTHER" id="PTHR13198:SF4">
    <property type="entry name" value="E3 UBIQUITIN-PROTEIN LIGASE RNF25"/>
    <property type="match status" value="1"/>
</dbReference>
<dbReference type="OrthoDB" id="432311at2759"/>
<feature type="domain" description="RWD" evidence="1">
    <location>
        <begin position="7"/>
        <end position="115"/>
    </location>
</feature>
<evidence type="ECO:0000313" key="3">
    <source>
        <dbReference type="Proteomes" id="UP000316759"/>
    </source>
</evidence>
<evidence type="ECO:0000259" key="1">
    <source>
        <dbReference type="PROSITE" id="PS50908"/>
    </source>
</evidence>
<dbReference type="InterPro" id="IPR039133">
    <property type="entry name" value="RNF25"/>
</dbReference>
<dbReference type="InterPro" id="IPR006575">
    <property type="entry name" value="RWD_dom"/>
</dbReference>
<dbReference type="InterPro" id="IPR016135">
    <property type="entry name" value="UBQ-conjugating_enzyme/RWD"/>
</dbReference>
<name>A0A504YXR9_FASGI</name>
<dbReference type="InterPro" id="IPR013083">
    <property type="entry name" value="Znf_RING/FYVE/PHD"/>
</dbReference>
<dbReference type="SUPFAM" id="SSF54495">
    <property type="entry name" value="UBC-like"/>
    <property type="match status" value="1"/>
</dbReference>
<dbReference type="SUPFAM" id="SSF57850">
    <property type="entry name" value="RING/U-box"/>
    <property type="match status" value="1"/>
</dbReference>
<dbReference type="STRING" id="46835.A0A504YXR9"/>
<organism evidence="2 3">
    <name type="scientific">Fasciola gigantica</name>
    <name type="common">Giant liver fluke</name>
    <dbReference type="NCBI Taxonomy" id="46835"/>
    <lineage>
        <taxon>Eukaryota</taxon>
        <taxon>Metazoa</taxon>
        <taxon>Spiralia</taxon>
        <taxon>Lophotrochozoa</taxon>
        <taxon>Platyhelminthes</taxon>
        <taxon>Trematoda</taxon>
        <taxon>Digenea</taxon>
        <taxon>Plagiorchiida</taxon>
        <taxon>Echinostomata</taxon>
        <taxon>Echinostomatoidea</taxon>
        <taxon>Fasciolidae</taxon>
        <taxon>Fasciola</taxon>
    </lineage>
</organism>
<dbReference type="EMBL" id="SUNJ01006561">
    <property type="protein sequence ID" value="TPP62668.1"/>
    <property type="molecule type" value="Genomic_DNA"/>
</dbReference>
<gene>
    <name evidence="2" type="ORF">FGIG_03738</name>
</gene>
<reference evidence="2 3" key="1">
    <citation type="submission" date="2019-04" db="EMBL/GenBank/DDBJ databases">
        <title>Annotation for the trematode Fasciola gigantica.</title>
        <authorList>
            <person name="Choi Y.-J."/>
        </authorList>
    </citation>
    <scope>NUCLEOTIDE SEQUENCE [LARGE SCALE GENOMIC DNA]</scope>
    <source>
        <strain evidence="2">Uganda_cow_1</strain>
    </source>
</reference>
<dbReference type="PROSITE" id="PS50908">
    <property type="entry name" value="RWD"/>
    <property type="match status" value="1"/>
</dbReference>
<dbReference type="PANTHER" id="PTHR13198">
    <property type="entry name" value="RING FINGER PROTEIN 25"/>
    <property type="match status" value="1"/>
</dbReference>
<dbReference type="Gene3D" id="3.30.40.10">
    <property type="entry name" value="Zinc/RING finger domain, C3HC4 (zinc finger)"/>
    <property type="match status" value="1"/>
</dbReference>
<dbReference type="GO" id="GO:0005634">
    <property type="term" value="C:nucleus"/>
    <property type="evidence" value="ECO:0007669"/>
    <property type="project" value="TreeGrafter"/>
</dbReference>
<proteinExistence type="predicted"/>
<dbReference type="SMART" id="SM00591">
    <property type="entry name" value="RWD"/>
    <property type="match status" value="1"/>
</dbReference>
<protein>
    <submittedName>
        <fullName evidence="2">E3 ubiquitin-protein ligase RNF25</fullName>
    </submittedName>
</protein>
<sequence length="187" mass="21458">MSSRLEDELLLLSEIFPEYCTTTEIDGYRQITVVVKPGIGFSTSCPGLVDLKVRIRCGSKYPEEPPEISLKNIHGLSVGDQNKLRNLLEELVQCRKSEPVLFDIVDFCREFISKNVPSIECAICLTGFTDESQVYVTSEYHYFHKVCIGEYMAQREVDFHRELEELLSKDPYYQSPGLRVRAFFVSP</sequence>
<keyword evidence="3" id="KW-1185">Reference proteome</keyword>
<dbReference type="GO" id="GO:0016567">
    <property type="term" value="P:protein ubiquitination"/>
    <property type="evidence" value="ECO:0007669"/>
    <property type="project" value="TreeGrafter"/>
</dbReference>
<comment type="caution">
    <text evidence="2">The sequence shown here is derived from an EMBL/GenBank/DDBJ whole genome shotgun (WGS) entry which is preliminary data.</text>
</comment>
<dbReference type="Gene3D" id="3.10.110.10">
    <property type="entry name" value="Ubiquitin Conjugating Enzyme"/>
    <property type="match status" value="1"/>
</dbReference>
<dbReference type="Proteomes" id="UP000316759">
    <property type="component" value="Unassembled WGS sequence"/>
</dbReference>
<dbReference type="CDD" id="cd23818">
    <property type="entry name" value="RWD_RNF25"/>
    <property type="match status" value="1"/>
</dbReference>
<evidence type="ECO:0000313" key="2">
    <source>
        <dbReference type="EMBL" id="TPP62668.1"/>
    </source>
</evidence>
<dbReference type="GO" id="GO:0061630">
    <property type="term" value="F:ubiquitin protein ligase activity"/>
    <property type="evidence" value="ECO:0007669"/>
    <property type="project" value="InterPro"/>
</dbReference>
<accession>A0A504YXR9</accession>
<dbReference type="AlphaFoldDB" id="A0A504YXR9"/>